<evidence type="ECO:0000313" key="3">
    <source>
        <dbReference type="Proteomes" id="UP000286701"/>
    </source>
</evidence>
<comment type="caution">
    <text evidence="2">The sequence shown here is derived from an EMBL/GenBank/DDBJ whole genome shotgun (WGS) entry which is preliminary data.</text>
</comment>
<organism evidence="2 3">
    <name type="scientific">Mucilaginibacter gilvus</name>
    <dbReference type="NCBI Taxonomy" id="2305909"/>
    <lineage>
        <taxon>Bacteria</taxon>
        <taxon>Pseudomonadati</taxon>
        <taxon>Bacteroidota</taxon>
        <taxon>Sphingobacteriia</taxon>
        <taxon>Sphingobacteriales</taxon>
        <taxon>Sphingobacteriaceae</taxon>
        <taxon>Mucilaginibacter</taxon>
    </lineage>
</organism>
<evidence type="ECO:0000259" key="1">
    <source>
        <dbReference type="Pfam" id="PF00882"/>
    </source>
</evidence>
<feature type="domain" description="Phospholipase C/D" evidence="1">
    <location>
        <begin position="82"/>
        <end position="263"/>
    </location>
</feature>
<dbReference type="AlphaFoldDB" id="A0A444MQ61"/>
<dbReference type="Proteomes" id="UP000286701">
    <property type="component" value="Unassembled WGS sequence"/>
</dbReference>
<proteinExistence type="predicted"/>
<sequence length="486" mass="55371">MHDLTINKIWQPCLKSRVVYSFYYTVKTDFETFLRALRLIPIISNFNKLNRISRSPALKTLLIAFALVFGTLSSKAYSILAHEAIVDASWKSSILPLIQKKYPNLTEAEIKMAHSYAYGGAMVADMGYMPFGNAFFTDLLHYVRSGDFVETLIKDAQNTNEYSFALGALSHYMADRYGHSLATNRNIALIYPKLQKRFGDVVTYNDDHKSHSRMEFSYDVLQTGRGTYTTEGYHDFIGFNIAVPVLEKAFYETYGQELGSIFSNINGSINTLRWGIRNLFPVLTKSAFSTNKDTILKMTPGMTAKKFQYKMSKKSFRLEYGKQRQESKFFSRVIVFLIKVLPKVGPLKTLKYVSPGKAGEKLFANSFDTITTKYAIALKQVDEKRLALTDIDFDTGKPSALGEYPLADNTYDKLLVKLQEQKYKNITPQLQRNIVNYYKNADTSQTAMKQRKEWKKVIISLKQIKALKPTGQDTLKPLDDPLGSTQ</sequence>
<dbReference type="OrthoDB" id="648959at2"/>
<gene>
    <name evidence="2" type="ORF">EPL05_06855</name>
</gene>
<reference evidence="2 3" key="1">
    <citation type="submission" date="2019-01" db="EMBL/GenBank/DDBJ databases">
        <title>Mucilaginibacter antarcticum sp. nov., isolated from antarctic soil.</title>
        <authorList>
            <person name="Yan Y.-Q."/>
            <person name="Du Z.-J."/>
        </authorList>
    </citation>
    <scope>NUCLEOTIDE SEQUENCE [LARGE SCALE GENOMIC DNA]</scope>
    <source>
        <strain evidence="2 3">F01003</strain>
    </source>
</reference>
<name>A0A444MQ61_9SPHI</name>
<evidence type="ECO:0000313" key="2">
    <source>
        <dbReference type="EMBL" id="RWY53784.1"/>
    </source>
</evidence>
<protein>
    <recommendedName>
        <fullName evidence="1">Phospholipase C/D domain-containing protein</fullName>
    </recommendedName>
</protein>
<dbReference type="Pfam" id="PF00882">
    <property type="entry name" value="Zn_dep_PLPC"/>
    <property type="match status" value="1"/>
</dbReference>
<dbReference type="InterPro" id="IPR029002">
    <property type="entry name" value="PLPC/GPLD1"/>
</dbReference>
<accession>A0A444MQ61</accession>
<dbReference type="EMBL" id="SBIW01000003">
    <property type="protein sequence ID" value="RWY53784.1"/>
    <property type="molecule type" value="Genomic_DNA"/>
</dbReference>
<keyword evidence="3" id="KW-1185">Reference proteome</keyword>